<dbReference type="InterPro" id="IPR008778">
    <property type="entry name" value="Pirin_C_dom"/>
</dbReference>
<dbReference type="RefSeq" id="WP_141201377.1">
    <property type="nucleotide sequence ID" value="NZ_CP041186.1"/>
</dbReference>
<name>A0A4Y6Q305_PERCE</name>
<feature type="binding site" evidence="2">
    <location>
        <position position="63"/>
    </location>
    <ligand>
        <name>Fe cation</name>
        <dbReference type="ChEBI" id="CHEBI:24875"/>
    </ligand>
</feature>
<evidence type="ECO:0000256" key="3">
    <source>
        <dbReference type="RuleBase" id="RU003457"/>
    </source>
</evidence>
<dbReference type="OrthoDB" id="9780903at2"/>
<dbReference type="InterPro" id="IPR012093">
    <property type="entry name" value="Pirin"/>
</dbReference>
<comment type="similarity">
    <text evidence="1 3">Belongs to the pirin family.</text>
</comment>
<dbReference type="SUPFAM" id="SSF51182">
    <property type="entry name" value="RmlC-like cupins"/>
    <property type="match status" value="1"/>
</dbReference>
<keyword evidence="2" id="KW-0408">Iron</keyword>
<evidence type="ECO:0000259" key="5">
    <source>
        <dbReference type="Pfam" id="PF05726"/>
    </source>
</evidence>
<protein>
    <submittedName>
        <fullName evidence="6">Pirin family protein</fullName>
    </submittedName>
</protein>
<dbReference type="Proteomes" id="UP000315995">
    <property type="component" value="Chromosome"/>
</dbReference>
<evidence type="ECO:0000256" key="1">
    <source>
        <dbReference type="ARBA" id="ARBA00008416"/>
    </source>
</evidence>
<dbReference type="Gene3D" id="2.60.120.10">
    <property type="entry name" value="Jelly Rolls"/>
    <property type="match status" value="2"/>
</dbReference>
<gene>
    <name evidence="6" type="ORF">FIV42_21575</name>
</gene>
<accession>A0A5B8YH83</accession>
<dbReference type="PIRSF" id="PIRSF006232">
    <property type="entry name" value="Pirin"/>
    <property type="match status" value="1"/>
</dbReference>
<feature type="domain" description="Pirin C-terminal" evidence="5">
    <location>
        <begin position="194"/>
        <end position="296"/>
    </location>
</feature>
<dbReference type="InterPro" id="IPR014710">
    <property type="entry name" value="RmlC-like_jellyroll"/>
</dbReference>
<dbReference type="GO" id="GO:0046872">
    <property type="term" value="F:metal ion binding"/>
    <property type="evidence" value="ECO:0007669"/>
    <property type="project" value="UniProtKB-KW"/>
</dbReference>
<evidence type="ECO:0000259" key="4">
    <source>
        <dbReference type="Pfam" id="PF02678"/>
    </source>
</evidence>
<feature type="binding site" evidence="2">
    <location>
        <position position="107"/>
    </location>
    <ligand>
        <name>Fe cation</name>
        <dbReference type="ChEBI" id="CHEBI:24875"/>
    </ligand>
</feature>
<comment type="cofactor">
    <cofactor evidence="2">
        <name>Fe cation</name>
        <dbReference type="ChEBI" id="CHEBI:24875"/>
    </cofactor>
    <text evidence="2">Binds 1 Fe cation per subunit.</text>
</comment>
<evidence type="ECO:0000256" key="2">
    <source>
        <dbReference type="PIRSR" id="PIRSR006232-1"/>
    </source>
</evidence>
<proteinExistence type="inferred from homology"/>
<dbReference type="AlphaFoldDB" id="A0A4Y6Q305"/>
<keyword evidence="2" id="KW-0479">Metal-binding</keyword>
<keyword evidence="7" id="KW-1185">Reference proteome</keyword>
<evidence type="ECO:0000313" key="7">
    <source>
        <dbReference type="Proteomes" id="UP000315995"/>
    </source>
</evidence>
<dbReference type="InterPro" id="IPR011051">
    <property type="entry name" value="RmlC_Cupin_sf"/>
</dbReference>
<reference evidence="6 7" key="1">
    <citation type="submission" date="2019-06" db="EMBL/GenBank/DDBJ databases">
        <title>Persicimonas caeni gen. nov., sp. nov., a predatory bacterium isolated from solar saltern.</title>
        <authorList>
            <person name="Wang S."/>
        </authorList>
    </citation>
    <scope>NUCLEOTIDE SEQUENCE [LARGE SCALE GENOMIC DNA]</scope>
    <source>
        <strain evidence="6 7">YN101</strain>
    </source>
</reference>
<evidence type="ECO:0000313" key="6">
    <source>
        <dbReference type="EMBL" id="QDG54936.1"/>
    </source>
</evidence>
<dbReference type="InterPro" id="IPR003829">
    <property type="entry name" value="Pirin_N_dom"/>
</dbReference>
<organism evidence="6 7">
    <name type="scientific">Persicimonas caeni</name>
    <dbReference type="NCBI Taxonomy" id="2292766"/>
    <lineage>
        <taxon>Bacteria</taxon>
        <taxon>Deltaproteobacteria</taxon>
        <taxon>Bradymonadales</taxon>
        <taxon>Bradymonadaceae</taxon>
        <taxon>Persicimonas</taxon>
    </lineage>
</organism>
<dbReference type="PANTHER" id="PTHR13903">
    <property type="entry name" value="PIRIN-RELATED"/>
    <property type="match status" value="1"/>
</dbReference>
<feature type="domain" description="Pirin N-terminal" evidence="4">
    <location>
        <begin position="49"/>
        <end position="127"/>
    </location>
</feature>
<accession>A0A4Y6Q305</accession>
<feature type="binding site" evidence="2">
    <location>
        <position position="105"/>
    </location>
    <ligand>
        <name>Fe cation</name>
        <dbReference type="ChEBI" id="CHEBI:24875"/>
    </ligand>
</feature>
<dbReference type="Pfam" id="PF05726">
    <property type="entry name" value="Pirin_C"/>
    <property type="match status" value="1"/>
</dbReference>
<feature type="binding site" evidence="2">
    <location>
        <position position="61"/>
    </location>
    <ligand>
        <name>Fe cation</name>
        <dbReference type="ChEBI" id="CHEBI:24875"/>
    </ligand>
</feature>
<dbReference type="Pfam" id="PF02678">
    <property type="entry name" value="Pirin"/>
    <property type="match status" value="1"/>
</dbReference>
<dbReference type="EMBL" id="CP041186">
    <property type="protein sequence ID" value="QDG54936.1"/>
    <property type="molecule type" value="Genomic_DNA"/>
</dbReference>
<sequence length="326" mass="36192">MHFETSDPFLFCAHHFDEYPEGNDEMGPNASLAGRHLGRDFAGKDNWRMYHGREVPGFPRHPHRGFETVTVVRTGMLDHSDSMGAAARYGAGDVQWLTAGGGIQHAEMFPLLRSDSPNPLELFQIWLNLPASDKLVDPHFTMLWNEKIPRVVEEDDAGKIVELTLAAGGYGDHTPPSPPPNSWASRAEADVAIWSIKMEAGATFQMPAVSEGTERSLYVHEGAGVRVGDTDVPNARRVQLDGHGPIELAAGGQQTEILLLQGRPIGEPVAKRGPFVMNSQQEIRQAYLDYQRTQFGGWPWGENDPVHQRTKGRFARHIDGRFEEPT</sequence>
<dbReference type="PANTHER" id="PTHR13903:SF8">
    <property type="entry name" value="PIRIN"/>
    <property type="match status" value="1"/>
</dbReference>